<dbReference type="OrthoDB" id="10057469at2759"/>
<protein>
    <submittedName>
        <fullName evidence="3">Uncharacterized protein</fullName>
    </submittedName>
</protein>
<feature type="compositionally biased region" description="Basic residues" evidence="2">
    <location>
        <begin position="285"/>
        <end position="299"/>
    </location>
</feature>
<dbReference type="AlphaFoldDB" id="A0A0K2V5B2"/>
<evidence type="ECO:0000313" key="3">
    <source>
        <dbReference type="EMBL" id="CDW45500.1"/>
    </source>
</evidence>
<evidence type="ECO:0000256" key="1">
    <source>
        <dbReference type="SAM" id="Coils"/>
    </source>
</evidence>
<sequence length="322" mass="36729">MGCKESKIKRINLTPDSSYSPQSTRKPILETISGTMDKEILEQTQHYHPNRLTAAFPLPDLGESLDSTHLNLNSSLNLSNKNSPILHYAGDESADSGYDEYEEGYTHIITENSSEELVNSVITEFKPVDLPELLVITGRACTRKLSGYQKDKINEAKILDTLRKEGLLAKSCAKTNGGFSFEVVDQTVKSNNFVTSDFMPSKTLARLESRREHVKKTNTDIEDRLATAETRRKAAEEEKIEKCREICGIERNGKSRLESATRKEQRYSASIAKRQMHLQEIRDKLKQKHKKHEFKRLKNNLRNGSPLERRDGGREESHFFDD</sequence>
<reference evidence="3" key="1">
    <citation type="submission" date="2014-05" db="EMBL/GenBank/DDBJ databases">
        <authorList>
            <person name="Chronopoulou M."/>
        </authorList>
    </citation>
    <scope>NUCLEOTIDE SEQUENCE</scope>
    <source>
        <tissue evidence="3">Whole organism</tissue>
    </source>
</reference>
<name>A0A0K2V5B2_LEPSM</name>
<dbReference type="EMBL" id="HACA01028139">
    <property type="protein sequence ID" value="CDW45500.1"/>
    <property type="molecule type" value="Transcribed_RNA"/>
</dbReference>
<organism evidence="3">
    <name type="scientific">Lepeophtheirus salmonis</name>
    <name type="common">Salmon louse</name>
    <name type="synonym">Caligus salmonis</name>
    <dbReference type="NCBI Taxonomy" id="72036"/>
    <lineage>
        <taxon>Eukaryota</taxon>
        <taxon>Metazoa</taxon>
        <taxon>Ecdysozoa</taxon>
        <taxon>Arthropoda</taxon>
        <taxon>Crustacea</taxon>
        <taxon>Multicrustacea</taxon>
        <taxon>Hexanauplia</taxon>
        <taxon>Copepoda</taxon>
        <taxon>Siphonostomatoida</taxon>
        <taxon>Caligidae</taxon>
        <taxon>Lepeophtheirus</taxon>
    </lineage>
</organism>
<keyword evidence="1" id="KW-0175">Coiled coil</keyword>
<feature type="region of interest" description="Disordered" evidence="2">
    <location>
        <begin position="284"/>
        <end position="322"/>
    </location>
</feature>
<accession>A0A0K2V5B2</accession>
<feature type="compositionally biased region" description="Basic and acidic residues" evidence="2">
    <location>
        <begin position="307"/>
        <end position="322"/>
    </location>
</feature>
<feature type="coiled-coil region" evidence="1">
    <location>
        <begin position="204"/>
        <end position="245"/>
    </location>
</feature>
<proteinExistence type="predicted"/>
<evidence type="ECO:0000256" key="2">
    <source>
        <dbReference type="SAM" id="MobiDB-lite"/>
    </source>
</evidence>